<dbReference type="AlphaFoldDB" id="A0AB37UBD0"/>
<evidence type="ECO:0000313" key="12">
    <source>
        <dbReference type="Proteomes" id="UP000282574"/>
    </source>
</evidence>
<feature type="domain" description="DNA polymerase III delta N-terminal" evidence="9">
    <location>
        <begin position="2"/>
        <end position="109"/>
    </location>
</feature>
<evidence type="ECO:0000259" key="10">
    <source>
        <dbReference type="Pfam" id="PF21694"/>
    </source>
</evidence>
<evidence type="ECO:0000259" key="9">
    <source>
        <dbReference type="Pfam" id="PF06144"/>
    </source>
</evidence>
<dbReference type="Gene3D" id="1.20.272.10">
    <property type="match status" value="1"/>
</dbReference>
<dbReference type="EC" id="2.7.7.7" evidence="1"/>
<sequence length="308" mass="34069">MSRAIKQLRSRVLDERWASFNYSEYPPDSKDSIPQAIADIMTPPLGTGGRLVYLPSSTLLGVCPKEMLQQLERILAIVPATNFLLITSINKPDSRNKSVKLLLQSAQVQEFPSIPQWQTDALIKQARNLAKKMGIEFASDAYRVLVEAVGNNTRLLVTQLEKLKVYANGAIINADTVRELVANNATNSLQLASAVRTGNVSLALKLVEDLIAGNEPALKIVATLTTTFRTWLVVKLCLAANWQDESAIAFLAEIKNPKRLYFLRQEVASIPASKLQKALSVLLELELMLKNGWDEKSALQTQIIKICA</sequence>
<comment type="similarity">
    <text evidence="7">Belongs to the DNA polymerase HolA subunit family.</text>
</comment>
<comment type="catalytic activity">
    <reaction evidence="8">
        <text>DNA(n) + a 2'-deoxyribonucleoside 5'-triphosphate = DNA(n+1) + diphosphate</text>
        <dbReference type="Rhea" id="RHEA:22508"/>
        <dbReference type="Rhea" id="RHEA-COMP:17339"/>
        <dbReference type="Rhea" id="RHEA-COMP:17340"/>
        <dbReference type="ChEBI" id="CHEBI:33019"/>
        <dbReference type="ChEBI" id="CHEBI:61560"/>
        <dbReference type="ChEBI" id="CHEBI:173112"/>
        <dbReference type="EC" id="2.7.7.7"/>
    </reaction>
</comment>
<dbReference type="GO" id="GO:0009360">
    <property type="term" value="C:DNA polymerase III complex"/>
    <property type="evidence" value="ECO:0007669"/>
    <property type="project" value="InterPro"/>
</dbReference>
<dbReference type="NCBIfam" id="TIGR01128">
    <property type="entry name" value="holA"/>
    <property type="match status" value="1"/>
</dbReference>
<evidence type="ECO:0000256" key="1">
    <source>
        <dbReference type="ARBA" id="ARBA00012417"/>
    </source>
</evidence>
<comment type="caution">
    <text evidence="11">The sequence shown here is derived from an EMBL/GenBank/DDBJ whole genome shotgun (WGS) entry which is preliminary data.</text>
</comment>
<dbReference type="EMBL" id="RSCK01000101">
    <property type="protein sequence ID" value="RUT03289.1"/>
    <property type="molecule type" value="Genomic_DNA"/>
</dbReference>
<feature type="domain" description="DNA polymerase III delta subunit-like C-terminal" evidence="10">
    <location>
        <begin position="187"/>
        <end position="304"/>
    </location>
</feature>
<dbReference type="SUPFAM" id="SSF52540">
    <property type="entry name" value="P-loop containing nucleoside triphosphate hydrolases"/>
    <property type="match status" value="1"/>
</dbReference>
<proteinExistence type="inferred from homology"/>
<keyword evidence="3" id="KW-0808">Transferase</keyword>
<dbReference type="PANTHER" id="PTHR34388">
    <property type="entry name" value="DNA POLYMERASE III SUBUNIT DELTA"/>
    <property type="match status" value="1"/>
</dbReference>
<dbReference type="Pfam" id="PF06144">
    <property type="entry name" value="DNA_pol3_delta"/>
    <property type="match status" value="1"/>
</dbReference>
<dbReference type="GO" id="GO:0006261">
    <property type="term" value="P:DNA-templated DNA replication"/>
    <property type="evidence" value="ECO:0007669"/>
    <property type="project" value="TreeGrafter"/>
</dbReference>
<dbReference type="Proteomes" id="UP000282574">
    <property type="component" value="Unassembled WGS sequence"/>
</dbReference>
<gene>
    <name evidence="11" type="ORF">DSM107010_60900</name>
</gene>
<evidence type="ECO:0000256" key="4">
    <source>
        <dbReference type="ARBA" id="ARBA00022695"/>
    </source>
</evidence>
<evidence type="ECO:0000256" key="6">
    <source>
        <dbReference type="ARBA" id="ARBA00022932"/>
    </source>
</evidence>
<keyword evidence="6" id="KW-0239">DNA-directed DNA polymerase</keyword>
<dbReference type="InterPro" id="IPR027417">
    <property type="entry name" value="P-loop_NTPase"/>
</dbReference>
<dbReference type="GO" id="GO:0003677">
    <property type="term" value="F:DNA binding"/>
    <property type="evidence" value="ECO:0007669"/>
    <property type="project" value="InterPro"/>
</dbReference>
<evidence type="ECO:0000256" key="8">
    <source>
        <dbReference type="ARBA" id="ARBA00049244"/>
    </source>
</evidence>
<dbReference type="RefSeq" id="WP_127024800.1">
    <property type="nucleotide sequence ID" value="NZ_JAVKZF010000001.1"/>
</dbReference>
<dbReference type="Gene3D" id="1.10.8.60">
    <property type="match status" value="1"/>
</dbReference>
<reference evidence="11 12" key="1">
    <citation type="journal article" date="2019" name="Genome Biol. Evol.">
        <title>Day and night: Metabolic profiles and evolutionary relationships of six axenic non-marine cyanobacteria.</title>
        <authorList>
            <person name="Will S.E."/>
            <person name="Henke P."/>
            <person name="Boedeker C."/>
            <person name="Huang S."/>
            <person name="Brinkmann H."/>
            <person name="Rohde M."/>
            <person name="Jarek M."/>
            <person name="Friedl T."/>
            <person name="Seufert S."/>
            <person name="Schumacher M."/>
            <person name="Overmann J."/>
            <person name="Neumann-Schaal M."/>
            <person name="Petersen J."/>
        </authorList>
    </citation>
    <scope>NUCLEOTIDE SEQUENCE [LARGE SCALE GENOMIC DNA]</scope>
    <source>
        <strain evidence="11 12">SAG 39.79</strain>
    </source>
</reference>
<keyword evidence="12" id="KW-1185">Reference proteome</keyword>
<evidence type="ECO:0000256" key="2">
    <source>
        <dbReference type="ARBA" id="ARBA00017703"/>
    </source>
</evidence>
<dbReference type="Gene3D" id="3.40.50.300">
    <property type="entry name" value="P-loop containing nucleotide triphosphate hydrolases"/>
    <property type="match status" value="1"/>
</dbReference>
<evidence type="ECO:0000256" key="7">
    <source>
        <dbReference type="ARBA" id="ARBA00034754"/>
    </source>
</evidence>
<dbReference type="InterPro" id="IPR048466">
    <property type="entry name" value="DNA_pol3_delta-like_C"/>
</dbReference>
<organism evidence="11 12">
    <name type="scientific">Chroococcidiopsis cubana SAG 39.79</name>
    <dbReference type="NCBI Taxonomy" id="388085"/>
    <lineage>
        <taxon>Bacteria</taxon>
        <taxon>Bacillati</taxon>
        <taxon>Cyanobacteriota</taxon>
        <taxon>Cyanophyceae</taxon>
        <taxon>Chroococcidiopsidales</taxon>
        <taxon>Chroococcidiopsidaceae</taxon>
        <taxon>Chroococcidiopsis</taxon>
    </lineage>
</organism>
<protein>
    <recommendedName>
        <fullName evidence="2">DNA polymerase III subunit delta</fullName>
        <ecNumber evidence="1">2.7.7.7</ecNumber>
    </recommendedName>
</protein>
<dbReference type="InterPro" id="IPR005790">
    <property type="entry name" value="DNA_polIII_delta"/>
</dbReference>
<evidence type="ECO:0000256" key="3">
    <source>
        <dbReference type="ARBA" id="ARBA00022679"/>
    </source>
</evidence>
<dbReference type="Pfam" id="PF21694">
    <property type="entry name" value="DNA_pol3_delta_C"/>
    <property type="match status" value="1"/>
</dbReference>
<dbReference type="InterPro" id="IPR008921">
    <property type="entry name" value="DNA_pol3_clamp-load_cplx_C"/>
</dbReference>
<name>A0AB37UBD0_9CYAN</name>
<keyword evidence="5" id="KW-0235">DNA replication</keyword>
<dbReference type="SUPFAM" id="SSF48019">
    <property type="entry name" value="post-AAA+ oligomerization domain-like"/>
    <property type="match status" value="1"/>
</dbReference>
<dbReference type="PANTHER" id="PTHR34388:SF1">
    <property type="entry name" value="DNA POLYMERASE III SUBUNIT DELTA"/>
    <property type="match status" value="1"/>
</dbReference>
<accession>A0AB37UBD0</accession>
<dbReference type="GO" id="GO:0003887">
    <property type="term" value="F:DNA-directed DNA polymerase activity"/>
    <property type="evidence" value="ECO:0007669"/>
    <property type="project" value="UniProtKB-KW"/>
</dbReference>
<evidence type="ECO:0000256" key="5">
    <source>
        <dbReference type="ARBA" id="ARBA00022705"/>
    </source>
</evidence>
<dbReference type="InterPro" id="IPR010372">
    <property type="entry name" value="DNA_pol3_delta_N"/>
</dbReference>
<keyword evidence="4" id="KW-0548">Nucleotidyltransferase</keyword>
<evidence type="ECO:0000313" key="11">
    <source>
        <dbReference type="EMBL" id="RUT03289.1"/>
    </source>
</evidence>